<feature type="transmembrane region" description="Helical" evidence="1">
    <location>
        <begin position="77"/>
        <end position="94"/>
    </location>
</feature>
<evidence type="ECO:0000313" key="4">
    <source>
        <dbReference type="Proteomes" id="UP001600107"/>
    </source>
</evidence>
<dbReference type="InterPro" id="IPR003675">
    <property type="entry name" value="Rce1/LyrA-like_dom"/>
</dbReference>
<keyword evidence="1" id="KW-1133">Transmembrane helix</keyword>
<feature type="transmembrane region" description="Helical" evidence="1">
    <location>
        <begin position="36"/>
        <end position="57"/>
    </location>
</feature>
<keyword evidence="1" id="KW-0812">Transmembrane</keyword>
<proteinExistence type="predicted"/>
<dbReference type="EC" id="3.4.-.-" evidence="3"/>
<dbReference type="GO" id="GO:0016787">
    <property type="term" value="F:hydrolase activity"/>
    <property type="evidence" value="ECO:0007669"/>
    <property type="project" value="UniProtKB-KW"/>
</dbReference>
<accession>A0ABW6I6F3</accession>
<dbReference type="RefSeq" id="WP_379851534.1">
    <property type="nucleotide sequence ID" value="NZ_JBHZPY010000005.1"/>
</dbReference>
<dbReference type="EMBL" id="JBHZPY010000005">
    <property type="protein sequence ID" value="MFE3871154.1"/>
    <property type="molecule type" value="Genomic_DNA"/>
</dbReference>
<comment type="caution">
    <text evidence="3">The sequence shown here is derived from an EMBL/GenBank/DDBJ whole genome shotgun (WGS) entry which is preliminary data.</text>
</comment>
<evidence type="ECO:0000256" key="1">
    <source>
        <dbReference type="SAM" id="Phobius"/>
    </source>
</evidence>
<reference evidence="3 4" key="1">
    <citation type="submission" date="2024-06" db="EMBL/GenBank/DDBJ databases">
        <title>Flavobacterium spp. isolated from glacier.</title>
        <authorList>
            <person name="Han D."/>
        </authorList>
    </citation>
    <scope>NUCLEOTIDE SEQUENCE [LARGE SCALE GENOMIC DNA]</scope>
    <source>
        <strain evidence="3 4">ZS1P70</strain>
    </source>
</reference>
<organism evidence="3 4">
    <name type="scientific">Flavobacterium zhoui</name>
    <dbReference type="NCBI Taxonomy" id="3230414"/>
    <lineage>
        <taxon>Bacteria</taxon>
        <taxon>Pseudomonadati</taxon>
        <taxon>Bacteroidota</taxon>
        <taxon>Flavobacteriia</taxon>
        <taxon>Flavobacteriales</taxon>
        <taxon>Flavobacteriaceae</taxon>
        <taxon>Flavobacterium</taxon>
    </lineage>
</organism>
<keyword evidence="3" id="KW-0378">Hydrolase</keyword>
<sequence>MWNTIKENYTDLMGFIRNPTDQSAPELTLTEKSKKLLSLLIIEVPLMGILITLISALETMGLVNSEDHKLNDVIMTWPIWSVLLFTVVIGPFIEELIFRSYLRYKKNYLFNFIISLVSLSGFRNEQKIETFLTSFWKKRYKFIFYFSAILFGVIHINNFKFSYTILLLSPILVAPQIVLGLFIGFLRVRYGFILGFLLHVIHNAIFIGITLIFMINTPGHRNIKETTYSNKIEEIKT</sequence>
<dbReference type="Pfam" id="PF02517">
    <property type="entry name" value="Rce1-like"/>
    <property type="match status" value="1"/>
</dbReference>
<keyword evidence="1" id="KW-0472">Membrane</keyword>
<feature type="transmembrane region" description="Helical" evidence="1">
    <location>
        <begin position="142"/>
        <end position="159"/>
    </location>
</feature>
<feature type="transmembrane region" description="Helical" evidence="1">
    <location>
        <begin position="166"/>
        <end position="186"/>
    </location>
</feature>
<dbReference type="Proteomes" id="UP001600107">
    <property type="component" value="Unassembled WGS sequence"/>
</dbReference>
<feature type="domain" description="CAAX prenyl protease 2/Lysostaphin resistance protein A-like" evidence="2">
    <location>
        <begin position="78"/>
        <end position="205"/>
    </location>
</feature>
<evidence type="ECO:0000259" key="2">
    <source>
        <dbReference type="Pfam" id="PF02517"/>
    </source>
</evidence>
<name>A0ABW6I6F3_9FLAO</name>
<gene>
    <name evidence="3" type="ORF">ACFX5F_07945</name>
</gene>
<protein>
    <submittedName>
        <fullName evidence="3">CPBP family intramembrane glutamic endopeptidase</fullName>
        <ecNumber evidence="3">3.4.-.-</ecNumber>
    </submittedName>
</protein>
<keyword evidence="4" id="KW-1185">Reference proteome</keyword>
<feature type="transmembrane region" description="Helical" evidence="1">
    <location>
        <begin position="192"/>
        <end position="215"/>
    </location>
</feature>
<evidence type="ECO:0000313" key="3">
    <source>
        <dbReference type="EMBL" id="MFE3871154.1"/>
    </source>
</evidence>